<name>A0ACC6PHL6_9BACL</name>
<sequence>MNKKIATGALALALAAGGTAAVSHTYAASSTDSSSSNRSATATTPTAPTADPLQAGKKGPGVGGPIGGPAVDRAELASLLKLTEAELKTRQEAGETLAAIATAQGVDKQSVIDLLVSKHETKLKEELAAGDITQTQYNERLAKAQERAQKEVEQVFDASKKGPGKGAHGGPGAGTGPKEEREAVASLLGLTADQLKTRQEAGESLEAIATAQGVDKQKVIDLLVSDRETKLKEELAAGEITQAQYDERAAEAREHAGEHIARVIDPAAAVPAEGQKRPGGPRGERDGEDADAATPETP</sequence>
<organism evidence="1 2">
    <name type="scientific">Saccharibacillus sacchari</name>
    <dbReference type="NCBI Taxonomy" id="456493"/>
    <lineage>
        <taxon>Bacteria</taxon>
        <taxon>Bacillati</taxon>
        <taxon>Bacillota</taxon>
        <taxon>Bacilli</taxon>
        <taxon>Bacillales</taxon>
        <taxon>Paenibacillaceae</taxon>
        <taxon>Saccharibacillus</taxon>
    </lineage>
</organism>
<reference evidence="1" key="1">
    <citation type="submission" date="2024-03" db="EMBL/GenBank/DDBJ databases">
        <title>Whole genome sequecning of epiphytes from Marcgravia umbellata leaves.</title>
        <authorList>
            <person name="Kumar G."/>
            <person name="Savka M.A."/>
        </authorList>
    </citation>
    <scope>NUCLEOTIDE SEQUENCE</scope>
    <source>
        <strain evidence="1">RIT_BL5</strain>
    </source>
</reference>
<dbReference type="Proteomes" id="UP001380953">
    <property type="component" value="Unassembled WGS sequence"/>
</dbReference>
<accession>A0ACC6PHL6</accession>
<keyword evidence="2" id="KW-1185">Reference proteome</keyword>
<evidence type="ECO:0000313" key="2">
    <source>
        <dbReference type="Proteomes" id="UP001380953"/>
    </source>
</evidence>
<gene>
    <name evidence="1" type="ORF">WKI47_20990</name>
</gene>
<protein>
    <submittedName>
        <fullName evidence="1">Uncharacterized protein</fullName>
    </submittedName>
</protein>
<proteinExistence type="predicted"/>
<comment type="caution">
    <text evidence="1">The sequence shown here is derived from an EMBL/GenBank/DDBJ whole genome shotgun (WGS) entry which is preliminary data.</text>
</comment>
<dbReference type="EMBL" id="JBBKAR010000053">
    <property type="protein sequence ID" value="MEJ8306389.1"/>
    <property type="molecule type" value="Genomic_DNA"/>
</dbReference>
<evidence type="ECO:0000313" key="1">
    <source>
        <dbReference type="EMBL" id="MEJ8306389.1"/>
    </source>
</evidence>